<protein>
    <submittedName>
        <fullName evidence="1">Uncharacterized protein</fullName>
    </submittedName>
</protein>
<dbReference type="Gene3D" id="3.30.70.2050">
    <property type="match status" value="1"/>
</dbReference>
<dbReference type="AlphaFoldDB" id="A0A2L0XC73"/>
<dbReference type="RefSeq" id="WP_051068956.1">
    <property type="nucleotide sequence ID" value="NZ_CP026544.1"/>
</dbReference>
<dbReference type="SUPFAM" id="SSF160387">
    <property type="entry name" value="NosL/MerB-like"/>
    <property type="match status" value="1"/>
</dbReference>
<dbReference type="PANTHER" id="PTHR41247:SF1">
    <property type="entry name" value="HTH-TYPE TRANSCRIPTIONAL REPRESSOR YCNK"/>
    <property type="match status" value="1"/>
</dbReference>
<accession>A0A2L0XC73</accession>
<organism evidence="1 2">
    <name type="scientific">Cupriavidus metallidurans</name>
    <dbReference type="NCBI Taxonomy" id="119219"/>
    <lineage>
        <taxon>Bacteria</taxon>
        <taxon>Pseudomonadati</taxon>
        <taxon>Pseudomonadota</taxon>
        <taxon>Betaproteobacteria</taxon>
        <taxon>Burkholderiales</taxon>
        <taxon>Burkholderiaceae</taxon>
        <taxon>Cupriavidus</taxon>
    </lineage>
</organism>
<dbReference type="EMBL" id="CP037901">
    <property type="protein sequence ID" value="QBP14162.1"/>
    <property type="molecule type" value="Genomic_DNA"/>
</dbReference>
<name>A0A2L0XC73_9BURK</name>
<dbReference type="InterPro" id="IPR008719">
    <property type="entry name" value="N2O_reductase_NosL"/>
</dbReference>
<sequence length="181" mass="19712">MGWYVFHARVRANPQVPTDICFVAPATPYDPASGIAPDAPRAVPTNARCPVCGAFPSRVPEWAAQVIFADGDAYFFDSPLSLFIYLRNLPRYAPSRTASEIAASYVRATEGGQWIATNEAVYVRGSSVPGPMRQGNLPAFEDVMAARHFISRHGGTVLRSPDITVQLLQDLAPTMHRADHA</sequence>
<gene>
    <name evidence="1" type="ORF">DDF84_024530</name>
</gene>
<evidence type="ECO:0000313" key="1">
    <source>
        <dbReference type="EMBL" id="QBP14162.1"/>
    </source>
</evidence>
<evidence type="ECO:0000313" key="2">
    <source>
        <dbReference type="Proteomes" id="UP000253772"/>
    </source>
</evidence>
<dbReference type="PANTHER" id="PTHR41247">
    <property type="entry name" value="HTH-TYPE TRANSCRIPTIONAL REPRESSOR YCNK"/>
    <property type="match status" value="1"/>
</dbReference>
<dbReference type="Proteomes" id="UP000253772">
    <property type="component" value="Chromosome c2"/>
</dbReference>
<proteinExistence type="predicted"/>
<dbReference type="OrthoDB" id="982633at2"/>
<dbReference type="Pfam" id="PF05573">
    <property type="entry name" value="NosL"/>
    <property type="match status" value="1"/>
</dbReference>
<reference evidence="1 2" key="1">
    <citation type="submission" date="2019-03" db="EMBL/GenBank/DDBJ databases">
        <title>Comparative insights into the high quality Complete genome sequence of highly metal resistant Cupriavidus metallidurans strain BS1 isolated from a gold-copper mine.</title>
        <authorList>
            <person name="Mazhar H.S."/>
            <person name="Rensing C."/>
        </authorList>
    </citation>
    <scope>NUCLEOTIDE SEQUENCE [LARGE SCALE GENOMIC DNA]</scope>
    <source>
        <strain evidence="1 2">BS1</strain>
    </source>
</reference>